<feature type="region of interest" description="Disordered" evidence="1">
    <location>
        <begin position="515"/>
        <end position="536"/>
    </location>
</feature>
<feature type="compositionally biased region" description="Polar residues" evidence="1">
    <location>
        <begin position="990"/>
        <end position="1000"/>
    </location>
</feature>
<feature type="compositionally biased region" description="Polar residues" evidence="1">
    <location>
        <begin position="295"/>
        <end position="312"/>
    </location>
</feature>
<reference evidence="4" key="3">
    <citation type="submission" date="2025-04" db="UniProtKB">
        <authorList>
            <consortium name="RefSeq"/>
        </authorList>
    </citation>
    <scope>IDENTIFICATION</scope>
    <source>
        <strain evidence="4">CBS 781.70</strain>
    </source>
</reference>
<feature type="compositionally biased region" description="Polar residues" evidence="1">
    <location>
        <begin position="567"/>
        <end position="586"/>
    </location>
</feature>
<feature type="region of interest" description="Disordered" evidence="1">
    <location>
        <begin position="161"/>
        <end position="180"/>
    </location>
</feature>
<evidence type="ECO:0000256" key="1">
    <source>
        <dbReference type="SAM" id="MobiDB-lite"/>
    </source>
</evidence>
<keyword evidence="3" id="KW-1185">Reference proteome</keyword>
<feature type="region of interest" description="Disordered" evidence="1">
    <location>
        <begin position="186"/>
        <end position="221"/>
    </location>
</feature>
<dbReference type="EMBL" id="ML975150">
    <property type="protein sequence ID" value="KAF1816378.1"/>
    <property type="molecule type" value="Genomic_DNA"/>
</dbReference>
<feature type="region of interest" description="Disordered" evidence="1">
    <location>
        <begin position="251"/>
        <end position="323"/>
    </location>
</feature>
<name>A0A6G1GE94_9PEZI</name>
<feature type="compositionally biased region" description="Polar residues" evidence="1">
    <location>
        <begin position="1"/>
        <end position="16"/>
    </location>
</feature>
<evidence type="ECO:0000313" key="4">
    <source>
        <dbReference type="RefSeq" id="XP_033538009.1"/>
    </source>
</evidence>
<feature type="region of interest" description="Disordered" evidence="1">
    <location>
        <begin position="832"/>
        <end position="856"/>
    </location>
</feature>
<gene>
    <name evidence="2 4" type="ORF">P152DRAFT_121281</name>
</gene>
<reference evidence="2 4" key="1">
    <citation type="submission" date="2020-01" db="EMBL/GenBank/DDBJ databases">
        <authorList>
            <consortium name="DOE Joint Genome Institute"/>
            <person name="Haridas S."/>
            <person name="Albert R."/>
            <person name="Binder M."/>
            <person name="Bloem J."/>
            <person name="Labutti K."/>
            <person name="Salamov A."/>
            <person name="Andreopoulos B."/>
            <person name="Baker S.E."/>
            <person name="Barry K."/>
            <person name="Bills G."/>
            <person name="Bluhm B.H."/>
            <person name="Cannon C."/>
            <person name="Castanera R."/>
            <person name="Culley D.E."/>
            <person name="Daum C."/>
            <person name="Ezra D."/>
            <person name="Gonzalez J.B."/>
            <person name="Henrissat B."/>
            <person name="Kuo A."/>
            <person name="Liang C."/>
            <person name="Lipzen A."/>
            <person name="Lutzoni F."/>
            <person name="Magnuson J."/>
            <person name="Mondo S."/>
            <person name="Nolan M."/>
            <person name="Ohm R."/>
            <person name="Pangilinan J."/>
            <person name="Park H.-J."/>
            <person name="Ramirez L."/>
            <person name="Alfaro M."/>
            <person name="Sun H."/>
            <person name="Tritt A."/>
            <person name="Yoshinaga Y."/>
            <person name="Zwiers L.-H."/>
            <person name="Turgeon B.G."/>
            <person name="Goodwin S.B."/>
            <person name="Spatafora J.W."/>
            <person name="Crous P.W."/>
            <person name="Grigoriev I.V."/>
        </authorList>
    </citation>
    <scope>NUCLEOTIDE SEQUENCE</scope>
    <source>
        <strain evidence="2 4">CBS 781.70</strain>
    </source>
</reference>
<feature type="region of interest" description="Disordered" evidence="1">
    <location>
        <begin position="412"/>
        <end position="452"/>
    </location>
</feature>
<dbReference type="OrthoDB" id="194139at2759"/>
<feature type="compositionally biased region" description="Polar residues" evidence="1">
    <location>
        <begin position="415"/>
        <end position="452"/>
    </location>
</feature>
<feature type="compositionally biased region" description="Low complexity" evidence="1">
    <location>
        <begin position="894"/>
        <end position="905"/>
    </location>
</feature>
<feature type="region of interest" description="Disordered" evidence="1">
    <location>
        <begin position="566"/>
        <end position="586"/>
    </location>
</feature>
<protein>
    <submittedName>
        <fullName evidence="2 4">Uncharacterized protein</fullName>
    </submittedName>
</protein>
<feature type="compositionally biased region" description="Basic and acidic residues" evidence="1">
    <location>
        <begin position="911"/>
        <end position="927"/>
    </location>
</feature>
<accession>A0A6G1GE94</accession>
<organism evidence="2">
    <name type="scientific">Eremomyces bilateralis CBS 781.70</name>
    <dbReference type="NCBI Taxonomy" id="1392243"/>
    <lineage>
        <taxon>Eukaryota</taxon>
        <taxon>Fungi</taxon>
        <taxon>Dikarya</taxon>
        <taxon>Ascomycota</taxon>
        <taxon>Pezizomycotina</taxon>
        <taxon>Dothideomycetes</taxon>
        <taxon>Dothideomycetes incertae sedis</taxon>
        <taxon>Eremomycetales</taxon>
        <taxon>Eremomycetaceae</taxon>
        <taxon>Eremomyces</taxon>
    </lineage>
</organism>
<feature type="region of interest" description="Disordered" evidence="1">
    <location>
        <begin position="480"/>
        <end position="501"/>
    </location>
</feature>
<feature type="region of interest" description="Disordered" evidence="1">
    <location>
        <begin position="118"/>
        <end position="141"/>
    </location>
</feature>
<dbReference type="Proteomes" id="UP000504638">
    <property type="component" value="Unplaced"/>
</dbReference>
<proteinExistence type="predicted"/>
<feature type="region of interest" description="Disordered" evidence="1">
    <location>
        <begin position="868"/>
        <end position="1067"/>
    </location>
</feature>
<feature type="compositionally biased region" description="Basic and acidic residues" evidence="1">
    <location>
        <begin position="1042"/>
        <end position="1061"/>
    </location>
</feature>
<reference evidence="4" key="2">
    <citation type="submission" date="2020-04" db="EMBL/GenBank/DDBJ databases">
        <authorList>
            <consortium name="NCBI Genome Project"/>
        </authorList>
    </citation>
    <scope>NUCLEOTIDE SEQUENCE</scope>
    <source>
        <strain evidence="4">CBS 781.70</strain>
    </source>
</reference>
<feature type="compositionally biased region" description="Polar residues" evidence="1">
    <location>
        <begin position="186"/>
        <end position="197"/>
    </location>
</feature>
<feature type="compositionally biased region" description="Basic and acidic residues" evidence="1">
    <location>
        <begin position="1006"/>
        <end position="1020"/>
    </location>
</feature>
<evidence type="ECO:0000313" key="3">
    <source>
        <dbReference type="Proteomes" id="UP000504638"/>
    </source>
</evidence>
<dbReference type="RefSeq" id="XP_033538009.1">
    <property type="nucleotide sequence ID" value="XM_033673707.1"/>
</dbReference>
<feature type="region of interest" description="Disordered" evidence="1">
    <location>
        <begin position="1"/>
        <end position="35"/>
    </location>
</feature>
<feature type="region of interest" description="Disordered" evidence="1">
    <location>
        <begin position="762"/>
        <end position="781"/>
    </location>
</feature>
<feature type="compositionally biased region" description="Polar residues" evidence="1">
    <location>
        <begin position="26"/>
        <end position="35"/>
    </location>
</feature>
<evidence type="ECO:0000313" key="2">
    <source>
        <dbReference type="EMBL" id="KAF1816378.1"/>
    </source>
</evidence>
<dbReference type="GeneID" id="54414277"/>
<dbReference type="AlphaFoldDB" id="A0A6G1GE94"/>
<sequence length="1067" mass="117270">MPCNLHTSMLARSSSDAGARLRRAKSTPSTRRSFQDSLIQSKYEDPESRQQHALAAATRAFERAQVTERDTYTPRADVGKKRTPQRLTLMERQREMQMRRQTVKKHDRRPLELKSWQSANPSLAASNRRDRDGYTCDGVGARSSPIIAKSLSRTRSLLSRMSRADLESESRASNVTAALRRSKSLSNAKGCSVYGSQTEDHSKVTAPRADNSQNNSTEAAVEGAVVSDEFDAHEANISPESEEYSNFIGANDVSPSAENHTESWWAEETRRRQRVEQTPNSSGAYQAADMPDALEQQQSQCTPSNITFSPASPATGFGSEAASSSLFHSKGKRLSMTSTLKSKMKQLFRRTSLMSIASSPPTHLPIQQATASRTYFGDFVQTTTFGGSPVSGHGTGSLSDIVSPAVDAASRRTSRQPSETSFTWQTACPSSPSVHRKLSSTSSELSNTGEKSRVTSWADSTYTAIPTDNLGGRDAPFHSGMHGPLSVIPESHPPSQPSQLGRSLYNTLMSLTKHKEAKRQNQQQPPAPETHPECGQEGCAYGSLGIAHEHVRRISYDGKEEDVVLPSQKSRNCQSQDASLASRSSQVTIRAVPPELAMNFSTASLEGLYPNDEQGDLGLGYAKVTPETDVNADSKLDDALGEELSTSRQVGGAPQQADLPTTSLIASRVERNRNRWQAPLEEDRSFFFPRTSHGNFRSSVECQLDRIIEANPPPSMAAQEVSLDLRNTVMSPSVYSQDGRDTPLGDGDSGTAVIMESSPVKSFALSSRTSPHRRTPTEGSRDWKAWLSKEVADLGSSPNEGLSVEEWERYSLPPRGAGHRREHAEIVEEEPTILDDITSGAETPTDTTQDEKQVSNWESIIRVERIRPRLQERSASRTNEGSPMFEAGRNNGERSSNSPRIPSRSQTPMLTDRRTDTRIFSGRDKENAPPNRHLALPQAVPGVRRPMSLQALRPRTTSNVYEEDETLTRIRAGPYASALSPKDDNDSPHSGRNGANSPAHTPSWMERTKTPSRLGKENQRRAPISSPPLAESSTPSTGGQRLAERFLNERRDKTGESKWKSESPIFL</sequence>